<dbReference type="AlphaFoldDB" id="A0A4U5U5D4"/>
<protein>
    <submittedName>
        <fullName evidence="1">Uncharacterized protein</fullName>
    </submittedName>
</protein>
<evidence type="ECO:0000313" key="1">
    <source>
        <dbReference type="EMBL" id="TKS69436.1"/>
    </source>
</evidence>
<evidence type="ECO:0000313" key="2">
    <source>
        <dbReference type="Proteomes" id="UP000298787"/>
    </source>
</evidence>
<accession>A0A4U5U5D4</accession>
<dbReference type="Proteomes" id="UP000298787">
    <property type="component" value="Chromosome 4"/>
</dbReference>
<reference evidence="1 2" key="1">
    <citation type="submission" date="2019-01" db="EMBL/GenBank/DDBJ databases">
        <title>Genome Assembly of Collichthys lucidus.</title>
        <authorList>
            <person name="Cai M."/>
            <person name="Xiao S."/>
        </authorList>
    </citation>
    <scope>NUCLEOTIDE SEQUENCE [LARGE SCALE GENOMIC DNA]</scope>
    <source>
        <strain evidence="1">JT15FE1705JMU</strain>
        <tissue evidence="1">Muscle</tissue>
    </source>
</reference>
<sequence length="137" mass="15695">MDLFGDLRESGLFNGSHEHQGLLRFSFSNLLQQDLDECMDLWNKHRIRPSRLASCPGGIPNELYRLPLRFGSRDCGIAVEDRELDVFPEARQVTDICGDPDMEEYLQQAVEQNGLQQPQDWKTPSELYITLKEIAGL</sequence>
<proteinExistence type="predicted"/>
<organism evidence="1 2">
    <name type="scientific">Collichthys lucidus</name>
    <name type="common">Big head croaker</name>
    <name type="synonym">Sciaena lucida</name>
    <dbReference type="NCBI Taxonomy" id="240159"/>
    <lineage>
        <taxon>Eukaryota</taxon>
        <taxon>Metazoa</taxon>
        <taxon>Chordata</taxon>
        <taxon>Craniata</taxon>
        <taxon>Vertebrata</taxon>
        <taxon>Euteleostomi</taxon>
        <taxon>Actinopterygii</taxon>
        <taxon>Neopterygii</taxon>
        <taxon>Teleostei</taxon>
        <taxon>Neoteleostei</taxon>
        <taxon>Acanthomorphata</taxon>
        <taxon>Eupercaria</taxon>
        <taxon>Sciaenidae</taxon>
        <taxon>Collichthys</taxon>
    </lineage>
</organism>
<name>A0A4U5U5D4_COLLU</name>
<keyword evidence="2" id="KW-1185">Reference proteome</keyword>
<dbReference type="EMBL" id="CM014081">
    <property type="protein sequence ID" value="TKS69436.1"/>
    <property type="molecule type" value="Genomic_DNA"/>
</dbReference>
<gene>
    <name evidence="1" type="ORF">D9C73_003500</name>
</gene>